<proteinExistence type="predicted"/>
<keyword evidence="2" id="KW-1185">Reference proteome</keyword>
<sequence>FFKQDSIYHKESIFLQGADAVLCYALSHSGHVFSGLRVHPDREHLIYPLGCTVILKRIKDGKQEFLHGHTNNVSCIAVSKSGAYIASGQVNFMGFKATVIIWDYAKRSIYAQLLLHKAKVEALAFSPNDKYLVSLGGQDDGSIIVWNIETKQAVCGSPASANSAGHCLTVQYSNTNDNIFVSGGSGTLRVWELDLPNRKIRPTECQTGKLKRIVKCIEMSEDDHFIFCGTTSGDIMKINLKTGLLSDCGPVKAKYSLGVNVIRMLKSGDMLVGSGSGTFTLCSKTNFKTLNTYYVMLSSLLSHIREVQLEKGVTSIAIRGEGQQFFVGTEAAQMYRFSYEDFKAELISTSHNSAVKDVAISFGVSELFATCSEEDIRLWHIDKPKELLRITVPNMTCNSLDFMADGHSIISAWNDGKIRVFAPESGRLMLVIHNAHRMGVTAIAGTRDCKRIVSGGEEGQVRVWELQPRSHRLLETMKEHKATVTCIKIKSDDKECVTASSDGACIIWDLVRFASLQMVIANTLFRTVCYHPEEYQIITSGTDRKVSYWDVYDGTTIRELEGSQSGAINGMHITQDGKHFVTGAAHYTSAACDLVAVLL</sequence>
<gene>
    <name evidence="1" type="ORF">L3Q82_019639</name>
</gene>
<evidence type="ECO:0000313" key="2">
    <source>
        <dbReference type="Proteomes" id="UP000831701"/>
    </source>
</evidence>
<protein>
    <submittedName>
        <fullName evidence="1">Uncharacterized protein</fullName>
    </submittedName>
</protein>
<feature type="non-terminal residue" evidence="1">
    <location>
        <position position="599"/>
    </location>
</feature>
<feature type="non-terminal residue" evidence="1">
    <location>
        <position position="1"/>
    </location>
</feature>
<organism evidence="1 2">
    <name type="scientific">Scortum barcoo</name>
    <name type="common">barcoo grunter</name>
    <dbReference type="NCBI Taxonomy" id="214431"/>
    <lineage>
        <taxon>Eukaryota</taxon>
        <taxon>Metazoa</taxon>
        <taxon>Chordata</taxon>
        <taxon>Craniata</taxon>
        <taxon>Vertebrata</taxon>
        <taxon>Euteleostomi</taxon>
        <taxon>Actinopterygii</taxon>
        <taxon>Neopterygii</taxon>
        <taxon>Teleostei</taxon>
        <taxon>Neoteleostei</taxon>
        <taxon>Acanthomorphata</taxon>
        <taxon>Eupercaria</taxon>
        <taxon>Centrarchiformes</taxon>
        <taxon>Terapontoidei</taxon>
        <taxon>Terapontidae</taxon>
        <taxon>Scortum</taxon>
    </lineage>
</organism>
<name>A0ACB8VBR8_9TELE</name>
<comment type="caution">
    <text evidence="1">The sequence shown here is derived from an EMBL/GenBank/DDBJ whole genome shotgun (WGS) entry which is preliminary data.</text>
</comment>
<dbReference type="Proteomes" id="UP000831701">
    <property type="component" value="Chromosome 23"/>
</dbReference>
<evidence type="ECO:0000313" key="1">
    <source>
        <dbReference type="EMBL" id="KAI3353072.1"/>
    </source>
</evidence>
<reference evidence="1" key="1">
    <citation type="submission" date="2022-04" db="EMBL/GenBank/DDBJ databases">
        <title>Jade perch genome.</title>
        <authorList>
            <person name="Chao B."/>
        </authorList>
    </citation>
    <scope>NUCLEOTIDE SEQUENCE</scope>
    <source>
        <strain evidence="1">CB-2022</strain>
    </source>
</reference>
<accession>A0ACB8VBR8</accession>
<dbReference type="EMBL" id="CM041553">
    <property type="protein sequence ID" value="KAI3353072.1"/>
    <property type="molecule type" value="Genomic_DNA"/>
</dbReference>